<reference evidence="1 2" key="1">
    <citation type="submission" date="2021-07" db="EMBL/GenBank/DDBJ databases">
        <title>Sphingomonas sp.</title>
        <authorList>
            <person name="Feng G."/>
            <person name="Li J."/>
            <person name="Pan M."/>
        </authorList>
    </citation>
    <scope>NUCLEOTIDE SEQUENCE [LARGE SCALE GENOMIC DNA]</scope>
    <source>
        <strain evidence="1 2">RRHST34</strain>
    </source>
</reference>
<accession>A0ABS7BPR7</accession>
<name>A0ABS7BPR7_9SPHN</name>
<dbReference type="Pfam" id="PF19794">
    <property type="entry name" value="DUF6278"/>
    <property type="match status" value="1"/>
</dbReference>
<sequence>MTMGDVARLAERFAAAQRGEPLDYSVDSLAVVDRLLDVRRQAKGKAASVAAEAGCYVGEVIRRQLGGRWRDTPAAPAKRGFLGLFGSGRPAFAPVLDLGVITVSPVEKVRARLLDPGEDAIEIYYEAVERTIIPRVEDRA</sequence>
<comment type="caution">
    <text evidence="1">The sequence shown here is derived from an EMBL/GenBank/DDBJ whole genome shotgun (WGS) entry which is preliminary data.</text>
</comment>
<dbReference type="InterPro" id="IPR046245">
    <property type="entry name" value="DUF6278"/>
</dbReference>
<keyword evidence="2" id="KW-1185">Reference proteome</keyword>
<dbReference type="RefSeq" id="WP_219748985.1">
    <property type="nucleotide sequence ID" value="NZ_JAHXZN010000004.1"/>
</dbReference>
<gene>
    <name evidence="1" type="ORF">KZ820_12645</name>
</gene>
<dbReference type="Proteomes" id="UP000759103">
    <property type="component" value="Unassembled WGS sequence"/>
</dbReference>
<evidence type="ECO:0000313" key="1">
    <source>
        <dbReference type="EMBL" id="MBW6531585.1"/>
    </source>
</evidence>
<protein>
    <submittedName>
        <fullName evidence="1">Uncharacterized protein</fullName>
    </submittedName>
</protein>
<proteinExistence type="predicted"/>
<evidence type="ECO:0000313" key="2">
    <source>
        <dbReference type="Proteomes" id="UP000759103"/>
    </source>
</evidence>
<organism evidence="1 2">
    <name type="scientific">Sphingomonas citri</name>
    <dbReference type="NCBI Taxonomy" id="2862499"/>
    <lineage>
        <taxon>Bacteria</taxon>
        <taxon>Pseudomonadati</taxon>
        <taxon>Pseudomonadota</taxon>
        <taxon>Alphaproteobacteria</taxon>
        <taxon>Sphingomonadales</taxon>
        <taxon>Sphingomonadaceae</taxon>
        <taxon>Sphingomonas</taxon>
    </lineage>
</organism>
<dbReference type="EMBL" id="JAHXZN010000004">
    <property type="protein sequence ID" value="MBW6531585.1"/>
    <property type="molecule type" value="Genomic_DNA"/>
</dbReference>